<dbReference type="Proteomes" id="UP000479000">
    <property type="component" value="Unassembled WGS sequence"/>
</dbReference>
<keyword evidence="4" id="KW-1185">Reference proteome</keyword>
<protein>
    <submittedName>
        <fullName evidence="3">Uncharacterized protein</fullName>
    </submittedName>
</protein>
<gene>
    <name evidence="2" type="ORF">NTEN_LOCUS11430</name>
    <name evidence="3" type="ORF">NTEN_LOCUS11434</name>
</gene>
<evidence type="ECO:0000313" key="4">
    <source>
        <dbReference type="Proteomes" id="UP000479000"/>
    </source>
</evidence>
<reference evidence="3 4" key="1">
    <citation type="submission" date="2020-02" db="EMBL/GenBank/DDBJ databases">
        <authorList>
            <person name="Ferguson B K."/>
        </authorList>
    </citation>
    <scope>NUCLEOTIDE SEQUENCE [LARGE SCALE GENOMIC DNA]</scope>
</reference>
<organism evidence="3 4">
    <name type="scientific">Nesidiocoris tenuis</name>
    <dbReference type="NCBI Taxonomy" id="355587"/>
    <lineage>
        <taxon>Eukaryota</taxon>
        <taxon>Metazoa</taxon>
        <taxon>Ecdysozoa</taxon>
        <taxon>Arthropoda</taxon>
        <taxon>Hexapoda</taxon>
        <taxon>Insecta</taxon>
        <taxon>Pterygota</taxon>
        <taxon>Neoptera</taxon>
        <taxon>Paraneoptera</taxon>
        <taxon>Hemiptera</taxon>
        <taxon>Heteroptera</taxon>
        <taxon>Panheteroptera</taxon>
        <taxon>Cimicomorpha</taxon>
        <taxon>Miridae</taxon>
        <taxon>Dicyphina</taxon>
        <taxon>Nesidiocoris</taxon>
    </lineage>
</organism>
<evidence type="ECO:0000256" key="1">
    <source>
        <dbReference type="SAM" id="MobiDB-lite"/>
    </source>
</evidence>
<proteinExistence type="predicted"/>
<feature type="non-terminal residue" evidence="3">
    <location>
        <position position="72"/>
    </location>
</feature>
<dbReference type="EMBL" id="CADCXU010016969">
    <property type="protein sequence ID" value="CAB0005953.1"/>
    <property type="molecule type" value="Genomic_DNA"/>
</dbReference>
<accession>A0A6H5GPH5</accession>
<dbReference type="EMBL" id="CADCXU010016980">
    <property type="protein sequence ID" value="CAB0005957.1"/>
    <property type="molecule type" value="Genomic_DNA"/>
</dbReference>
<evidence type="ECO:0000313" key="2">
    <source>
        <dbReference type="EMBL" id="CAB0005953.1"/>
    </source>
</evidence>
<evidence type="ECO:0000313" key="3">
    <source>
        <dbReference type="EMBL" id="CAB0005957.1"/>
    </source>
</evidence>
<name>A0A6H5GPH5_9HEMI</name>
<feature type="region of interest" description="Disordered" evidence="1">
    <location>
        <begin position="1"/>
        <end position="42"/>
    </location>
</feature>
<feature type="compositionally biased region" description="Polar residues" evidence="1">
    <location>
        <begin position="1"/>
        <end position="21"/>
    </location>
</feature>
<dbReference type="AlphaFoldDB" id="A0A6H5GPH5"/>
<sequence>MIGSAVQTEPSPVTTYRTTQEAVAPRVTSRAQPAPLDRVFPVLSPSSSTRRLGFSGATTRQLAADRCVRRAR</sequence>